<feature type="transmembrane region" description="Helical" evidence="1">
    <location>
        <begin position="20"/>
        <end position="40"/>
    </location>
</feature>
<gene>
    <name evidence="2" type="ORF">LPB072_12515</name>
    <name evidence="3" type="ORF">LPB72_11135</name>
</gene>
<sequence>MFNAVVNLGDVGHAIQLALAPAFLLTGIAGLLNVMAGRLARIIDRGRRLAELGQPGGPKLNDSQNHELGSLEHRRYLASAAITACTFAALLVCTVIASLFLQVLLQLDLGWVIGLLFTVATGAMVIGLGYFLREVHMATQSIRISGPAKRGPQSAR</sequence>
<dbReference type="EMBL" id="CP017476">
    <property type="protein sequence ID" value="AOW13552.1"/>
    <property type="molecule type" value="Genomic_DNA"/>
</dbReference>
<keyword evidence="1" id="KW-1133">Transmembrane helix</keyword>
<feature type="transmembrane region" description="Helical" evidence="1">
    <location>
        <begin position="111"/>
        <end position="132"/>
    </location>
</feature>
<feature type="transmembrane region" description="Helical" evidence="1">
    <location>
        <begin position="76"/>
        <end position="105"/>
    </location>
</feature>
<name>A0A167HWY7_9BURK</name>
<dbReference type="Pfam" id="PF11026">
    <property type="entry name" value="DUF2721"/>
    <property type="match status" value="1"/>
</dbReference>
<evidence type="ECO:0000313" key="3">
    <source>
        <dbReference type="EMBL" id="OAD41845.1"/>
    </source>
</evidence>
<proteinExistence type="predicted"/>
<keyword evidence="1" id="KW-0472">Membrane</keyword>
<evidence type="ECO:0000313" key="4">
    <source>
        <dbReference type="Proteomes" id="UP000185657"/>
    </source>
</evidence>
<dbReference type="EMBL" id="LVWD01000013">
    <property type="protein sequence ID" value="OAD41845.1"/>
    <property type="molecule type" value="Genomic_DNA"/>
</dbReference>
<dbReference type="STRING" id="1763535.LPB072_12515"/>
<evidence type="ECO:0008006" key="6">
    <source>
        <dbReference type="Google" id="ProtNLM"/>
    </source>
</evidence>
<evidence type="ECO:0000313" key="2">
    <source>
        <dbReference type="EMBL" id="AOW13552.1"/>
    </source>
</evidence>
<accession>A0A167HWY7</accession>
<dbReference type="KEGG" id="hyl:LPB072_12515"/>
<keyword evidence="1" id="KW-0812">Transmembrane</keyword>
<keyword evidence="4" id="KW-1185">Reference proteome</keyword>
<evidence type="ECO:0000313" key="5">
    <source>
        <dbReference type="Proteomes" id="UP000185680"/>
    </source>
</evidence>
<dbReference type="Proteomes" id="UP000185657">
    <property type="component" value="Unassembled WGS sequence"/>
</dbReference>
<reference evidence="2 5" key="2">
    <citation type="submission" date="2016-10" db="EMBL/GenBank/DDBJ databases">
        <title>Hydorgenophaga sp. LPB0072 isolated from gastropod.</title>
        <authorList>
            <person name="Kim E."/>
            <person name="Yi H."/>
        </authorList>
    </citation>
    <scope>NUCLEOTIDE SEQUENCE [LARGE SCALE GENOMIC DNA]</scope>
    <source>
        <strain evidence="2 5">LPB0072</strain>
    </source>
</reference>
<dbReference type="AlphaFoldDB" id="A0A167HWY7"/>
<dbReference type="Proteomes" id="UP000185680">
    <property type="component" value="Chromosome"/>
</dbReference>
<dbReference type="InterPro" id="IPR021279">
    <property type="entry name" value="DUF2721"/>
</dbReference>
<dbReference type="RefSeq" id="WP_066090213.1">
    <property type="nucleotide sequence ID" value="NZ_CP017476.1"/>
</dbReference>
<organism evidence="2 5">
    <name type="scientific">Hydrogenophaga crassostreae</name>
    <dbReference type="NCBI Taxonomy" id="1763535"/>
    <lineage>
        <taxon>Bacteria</taxon>
        <taxon>Pseudomonadati</taxon>
        <taxon>Pseudomonadota</taxon>
        <taxon>Betaproteobacteria</taxon>
        <taxon>Burkholderiales</taxon>
        <taxon>Comamonadaceae</taxon>
        <taxon>Hydrogenophaga</taxon>
    </lineage>
</organism>
<protein>
    <recommendedName>
        <fullName evidence="6">DUF2721 domain-containing protein</fullName>
    </recommendedName>
</protein>
<evidence type="ECO:0000256" key="1">
    <source>
        <dbReference type="SAM" id="Phobius"/>
    </source>
</evidence>
<dbReference type="OrthoDB" id="5465259at2"/>
<reference evidence="3 4" key="1">
    <citation type="submission" date="2016-02" db="EMBL/GenBank/DDBJ databases">
        <title>Draft genome sequence of Hydrogenophaga sp. LPB0072.</title>
        <authorList>
            <person name="Shin S.-K."/>
            <person name="Yi H."/>
        </authorList>
    </citation>
    <scope>NUCLEOTIDE SEQUENCE [LARGE SCALE GENOMIC DNA]</scope>
    <source>
        <strain evidence="3 4">LPB0072</strain>
    </source>
</reference>